<gene>
    <name evidence="1" type="ORF">SAMN04487964_11015</name>
</gene>
<sequence>MALDNPLWRYALALYAQPGVEQCCLQLQEQGAAINRLLLACWLGRMGVAVDHDRWQLLDTEWRQAITEPLRQIRYRVRERRTFEPEVEACYQALRQAELAAEQIELLRLWRQARDWLAQPEVVGKALMLDNLISYRHSSGQPLEQSCLRQLALAAAELPVEESELSSGPGY</sequence>
<dbReference type="Proteomes" id="UP001159257">
    <property type="component" value="Unassembled WGS sequence"/>
</dbReference>
<proteinExistence type="predicted"/>
<evidence type="ECO:0000313" key="1">
    <source>
        <dbReference type="EMBL" id="SMR75478.1"/>
    </source>
</evidence>
<accession>A0ABY1S1F2</accession>
<protein>
    <submittedName>
        <fullName evidence="1">TIGR02444 family protein</fullName>
    </submittedName>
</protein>
<keyword evidence="2" id="KW-1185">Reference proteome</keyword>
<dbReference type="InterPro" id="IPR012659">
    <property type="entry name" value="CHP02444"/>
</dbReference>
<organism evidence="1 2">
    <name type="scientific">Marinobacterium sediminicola</name>
    <dbReference type="NCBI Taxonomy" id="518898"/>
    <lineage>
        <taxon>Bacteria</taxon>
        <taxon>Pseudomonadati</taxon>
        <taxon>Pseudomonadota</taxon>
        <taxon>Gammaproteobacteria</taxon>
        <taxon>Oceanospirillales</taxon>
        <taxon>Oceanospirillaceae</taxon>
        <taxon>Marinobacterium</taxon>
    </lineage>
</organism>
<dbReference type="EMBL" id="FXWV01000010">
    <property type="protein sequence ID" value="SMR75478.1"/>
    <property type="molecule type" value="Genomic_DNA"/>
</dbReference>
<dbReference type="NCBIfam" id="TIGR02444">
    <property type="entry name" value="TIGR02444 family protein"/>
    <property type="match status" value="1"/>
</dbReference>
<dbReference type="Pfam" id="PF09523">
    <property type="entry name" value="DUF2390"/>
    <property type="match status" value="1"/>
</dbReference>
<evidence type="ECO:0000313" key="2">
    <source>
        <dbReference type="Proteomes" id="UP001159257"/>
    </source>
</evidence>
<comment type="caution">
    <text evidence="1">The sequence shown here is derived from an EMBL/GenBank/DDBJ whole genome shotgun (WGS) entry which is preliminary data.</text>
</comment>
<reference evidence="1 2" key="1">
    <citation type="submission" date="2017-05" db="EMBL/GenBank/DDBJ databases">
        <authorList>
            <person name="Varghese N."/>
            <person name="Submissions S."/>
        </authorList>
    </citation>
    <scope>NUCLEOTIDE SEQUENCE [LARGE SCALE GENOMIC DNA]</scope>
    <source>
        <strain evidence="1 2">CGMCC 1.7287</strain>
    </source>
</reference>
<name>A0ABY1S1F2_9GAMM</name>
<dbReference type="RefSeq" id="WP_239040918.1">
    <property type="nucleotide sequence ID" value="NZ_BAAAEY010000010.1"/>
</dbReference>